<protein>
    <recommendedName>
        <fullName evidence="6">Mitochondrial inner membrane protein</fullName>
    </recommendedName>
</protein>
<accession>A0A844ZU66</accession>
<gene>
    <name evidence="4" type="ORF">GRI41_08320</name>
</gene>
<organism evidence="4 5">
    <name type="scientific">Pontixanthobacter aquaemixtae</name>
    <dbReference type="NCBI Taxonomy" id="1958940"/>
    <lineage>
        <taxon>Bacteria</taxon>
        <taxon>Pseudomonadati</taxon>
        <taxon>Pseudomonadota</taxon>
        <taxon>Alphaproteobacteria</taxon>
        <taxon>Sphingomonadales</taxon>
        <taxon>Erythrobacteraceae</taxon>
        <taxon>Pontixanthobacter</taxon>
    </lineage>
</organism>
<evidence type="ECO:0008006" key="6">
    <source>
        <dbReference type="Google" id="ProtNLM"/>
    </source>
</evidence>
<dbReference type="AlphaFoldDB" id="A0A844ZU66"/>
<sequence>MDTTQPQSRPQPRKGGRMIAIFGLVLCALLLAGIVAGYQYWGGGSWGGDDAAEDTAAEITGAAAALELREGLLTQSGDAKEIVEQAEQATEAVERVVDKQGGLDQRLAAAEQRLDRLVLQAEAASGNAGRAEGLLIAFAARRTLEKGEPLGYLVDQLRLRFGAAQPDAVATIIDASSDPIRLDQLIAQLEGLKPKLVQADEGPSLERLRKEFSQLFVIRREGTASPRPDRTLDRARYALEAGRIRVAIEEVETMPGVKNAEGWIRQARRYAEIQDALDILEISAVKERSQLRDRAGRRIDQASPAEDTGN</sequence>
<evidence type="ECO:0000256" key="1">
    <source>
        <dbReference type="SAM" id="Coils"/>
    </source>
</evidence>
<proteinExistence type="predicted"/>
<keyword evidence="3" id="KW-1133">Transmembrane helix</keyword>
<evidence type="ECO:0000256" key="2">
    <source>
        <dbReference type="SAM" id="MobiDB-lite"/>
    </source>
</evidence>
<dbReference type="OrthoDB" id="7432270at2"/>
<feature type="coiled-coil region" evidence="1">
    <location>
        <begin position="79"/>
        <end position="127"/>
    </location>
</feature>
<reference evidence="4 5" key="1">
    <citation type="submission" date="2019-12" db="EMBL/GenBank/DDBJ databases">
        <title>Genomic-based taxomic classification of the family Erythrobacteraceae.</title>
        <authorList>
            <person name="Xu L."/>
        </authorList>
    </citation>
    <scope>NUCLEOTIDE SEQUENCE [LARGE SCALE GENOMIC DNA]</scope>
    <source>
        <strain evidence="4 5">KCTC 52763</strain>
    </source>
</reference>
<keyword evidence="3" id="KW-0812">Transmembrane</keyword>
<comment type="caution">
    <text evidence="4">The sequence shown here is derived from an EMBL/GenBank/DDBJ whole genome shotgun (WGS) entry which is preliminary data.</text>
</comment>
<evidence type="ECO:0000313" key="4">
    <source>
        <dbReference type="EMBL" id="MXO90822.1"/>
    </source>
</evidence>
<keyword evidence="1" id="KW-0175">Coiled coil</keyword>
<feature type="region of interest" description="Disordered" evidence="2">
    <location>
        <begin position="290"/>
        <end position="310"/>
    </location>
</feature>
<evidence type="ECO:0000313" key="5">
    <source>
        <dbReference type="Proteomes" id="UP000442714"/>
    </source>
</evidence>
<feature type="compositionally biased region" description="Basic and acidic residues" evidence="2">
    <location>
        <begin position="290"/>
        <end position="300"/>
    </location>
</feature>
<evidence type="ECO:0000256" key="3">
    <source>
        <dbReference type="SAM" id="Phobius"/>
    </source>
</evidence>
<feature type="transmembrane region" description="Helical" evidence="3">
    <location>
        <begin position="21"/>
        <end position="41"/>
    </location>
</feature>
<dbReference type="Proteomes" id="UP000442714">
    <property type="component" value="Unassembled WGS sequence"/>
</dbReference>
<keyword evidence="5" id="KW-1185">Reference proteome</keyword>
<keyword evidence="3" id="KW-0472">Membrane</keyword>
<name>A0A844ZU66_9SPHN</name>
<dbReference type="EMBL" id="WTYX01000001">
    <property type="protein sequence ID" value="MXO90822.1"/>
    <property type="molecule type" value="Genomic_DNA"/>
</dbReference>